<comment type="subcellular location">
    <subcellularLocation>
        <location evidence="1">Cell outer membrane</location>
        <topology evidence="1">Multi-pass membrane protein</topology>
    </subcellularLocation>
</comment>
<evidence type="ECO:0000256" key="4">
    <source>
        <dbReference type="ARBA" id="ARBA00022692"/>
    </source>
</evidence>
<name>A0A1H7AIE4_9PSED</name>
<evidence type="ECO:0000256" key="8">
    <source>
        <dbReference type="SAM" id="SignalP"/>
    </source>
</evidence>
<keyword evidence="5 8" id="KW-0732">Signal</keyword>
<dbReference type="AlphaFoldDB" id="A0A1H7AIE4"/>
<evidence type="ECO:0000256" key="2">
    <source>
        <dbReference type="ARBA" id="ARBA00008163"/>
    </source>
</evidence>
<dbReference type="GO" id="GO:0009279">
    <property type="term" value="C:cell outer membrane"/>
    <property type="evidence" value="ECO:0007669"/>
    <property type="project" value="UniProtKB-SubCell"/>
</dbReference>
<sequence>METPRYTLALLGSLLCLTTPGVANAGSIVPSESATDDLNLVYQLRSDTHIGLHYSFPVAGESAARQGSDNPLLAQAALLDARGLRSAPMPIEMSLPQAATLSLYRALGPQWALLVSAGWQDWSAHRRADVEWGGASASSGAAERSYRDTWHLAIGTQYQASPKLLLQAGVGYDSSALTEGRQTFAAPMAATWRLASGLSYAYDRNTELNFNYAFTWMGDLAGEQGYRGDQRLGAAEEFSNAYFHTVTWSVTWRY</sequence>
<evidence type="ECO:0000256" key="5">
    <source>
        <dbReference type="ARBA" id="ARBA00022729"/>
    </source>
</evidence>
<dbReference type="PANTHER" id="PTHR35093:SF8">
    <property type="entry name" value="OUTER MEMBRANE PROTEIN NMB0088-RELATED"/>
    <property type="match status" value="1"/>
</dbReference>
<evidence type="ECO:0000313" key="9">
    <source>
        <dbReference type="EMBL" id="SEJ65413.1"/>
    </source>
</evidence>
<keyword evidence="3" id="KW-1134">Transmembrane beta strand</keyword>
<evidence type="ECO:0000256" key="1">
    <source>
        <dbReference type="ARBA" id="ARBA00004571"/>
    </source>
</evidence>
<feature type="chain" id="PRO_5017322923" evidence="8">
    <location>
        <begin position="26"/>
        <end position="254"/>
    </location>
</feature>
<dbReference type="PANTHER" id="PTHR35093">
    <property type="entry name" value="OUTER MEMBRANE PROTEIN NMB0088-RELATED"/>
    <property type="match status" value="1"/>
</dbReference>
<evidence type="ECO:0000313" key="10">
    <source>
        <dbReference type="Proteomes" id="UP000242930"/>
    </source>
</evidence>
<keyword evidence="6" id="KW-0472">Membrane</keyword>
<feature type="signal peptide" evidence="8">
    <location>
        <begin position="1"/>
        <end position="25"/>
    </location>
</feature>
<dbReference type="Proteomes" id="UP000242930">
    <property type="component" value="Unassembled WGS sequence"/>
</dbReference>
<dbReference type="InterPro" id="IPR005017">
    <property type="entry name" value="OMPP1/FadL/TodX"/>
</dbReference>
<accession>A0A1H7AIE4</accession>
<dbReference type="OrthoDB" id="19849at2"/>
<dbReference type="Gene3D" id="2.40.160.60">
    <property type="entry name" value="Outer membrane protein transport protein (OMPP1/FadL/TodX)"/>
    <property type="match status" value="1"/>
</dbReference>
<keyword evidence="7" id="KW-0998">Cell outer membrane</keyword>
<protein>
    <submittedName>
        <fullName evidence="9">Long-chain fatty acid transport protein</fullName>
    </submittedName>
</protein>
<evidence type="ECO:0000256" key="7">
    <source>
        <dbReference type="ARBA" id="ARBA00023237"/>
    </source>
</evidence>
<evidence type="ECO:0000256" key="3">
    <source>
        <dbReference type="ARBA" id="ARBA00022452"/>
    </source>
</evidence>
<reference evidence="10" key="1">
    <citation type="submission" date="2016-10" db="EMBL/GenBank/DDBJ databases">
        <authorList>
            <person name="Varghese N."/>
            <person name="Submissions S."/>
        </authorList>
    </citation>
    <scope>NUCLEOTIDE SEQUENCE [LARGE SCALE GENOMIC DNA]</scope>
    <source>
        <strain evidence="10">LMG 25967</strain>
    </source>
</reference>
<dbReference type="EMBL" id="FNZE01000013">
    <property type="protein sequence ID" value="SEJ65413.1"/>
    <property type="molecule type" value="Genomic_DNA"/>
</dbReference>
<keyword evidence="10" id="KW-1185">Reference proteome</keyword>
<gene>
    <name evidence="9" type="ORF">SAMN05216201_11354</name>
</gene>
<keyword evidence="4" id="KW-0812">Transmembrane</keyword>
<dbReference type="RefSeq" id="WP_090312548.1">
    <property type="nucleotide sequence ID" value="NZ_FNZE01000013.1"/>
</dbReference>
<organism evidence="9 10">
    <name type="scientific">Pseudomonas linyingensis</name>
    <dbReference type="NCBI Taxonomy" id="915471"/>
    <lineage>
        <taxon>Bacteria</taxon>
        <taxon>Pseudomonadati</taxon>
        <taxon>Pseudomonadota</taxon>
        <taxon>Gammaproteobacteria</taxon>
        <taxon>Pseudomonadales</taxon>
        <taxon>Pseudomonadaceae</taxon>
        <taxon>Pseudomonas</taxon>
    </lineage>
</organism>
<evidence type="ECO:0000256" key="6">
    <source>
        <dbReference type="ARBA" id="ARBA00023136"/>
    </source>
</evidence>
<dbReference type="Pfam" id="PF03349">
    <property type="entry name" value="Toluene_X"/>
    <property type="match status" value="1"/>
</dbReference>
<dbReference type="SUPFAM" id="SSF56935">
    <property type="entry name" value="Porins"/>
    <property type="match status" value="1"/>
</dbReference>
<dbReference type="STRING" id="915471.SAMN05216201_11354"/>
<proteinExistence type="inferred from homology"/>
<dbReference type="GO" id="GO:0015483">
    <property type="term" value="F:long-chain fatty acid transporting porin activity"/>
    <property type="evidence" value="ECO:0007669"/>
    <property type="project" value="TreeGrafter"/>
</dbReference>
<comment type="similarity">
    <text evidence="2">Belongs to the OmpP1/FadL family.</text>
</comment>